<evidence type="ECO:0000313" key="2">
    <source>
        <dbReference type="Proteomes" id="UP000076154"/>
    </source>
</evidence>
<keyword evidence="2" id="KW-1185">Reference proteome</keyword>
<evidence type="ECO:0000313" key="1">
    <source>
        <dbReference type="EMBL" id="RDB26550.1"/>
    </source>
</evidence>
<sequence>MVVTRTVSIRPHVQLDIPSSCTHFSLGSNLNKFVDKGGQGLSGGTFVGRNEKTGLGLLFDGMGVIRRQVYDL</sequence>
<proteinExistence type="predicted"/>
<dbReference type="EMBL" id="LUEZ02000029">
    <property type="protein sequence ID" value="RDB26550.1"/>
    <property type="molecule type" value="Genomic_DNA"/>
</dbReference>
<dbReference type="InParanoid" id="A0A369JZ85"/>
<protein>
    <submittedName>
        <fullName evidence="1">Uncharacterized protein</fullName>
    </submittedName>
</protein>
<name>A0A369JZ85_HYPMA</name>
<gene>
    <name evidence="1" type="ORF">Hypma_005619</name>
</gene>
<organism evidence="1 2">
    <name type="scientific">Hypsizygus marmoreus</name>
    <name type="common">White beech mushroom</name>
    <name type="synonym">Agaricus marmoreus</name>
    <dbReference type="NCBI Taxonomy" id="39966"/>
    <lineage>
        <taxon>Eukaryota</taxon>
        <taxon>Fungi</taxon>
        <taxon>Dikarya</taxon>
        <taxon>Basidiomycota</taxon>
        <taxon>Agaricomycotina</taxon>
        <taxon>Agaricomycetes</taxon>
        <taxon>Agaricomycetidae</taxon>
        <taxon>Agaricales</taxon>
        <taxon>Tricholomatineae</taxon>
        <taxon>Lyophyllaceae</taxon>
        <taxon>Hypsizygus</taxon>
    </lineage>
</organism>
<reference evidence="1" key="1">
    <citation type="submission" date="2018-04" db="EMBL/GenBank/DDBJ databases">
        <title>Whole genome sequencing of Hypsizygus marmoreus.</title>
        <authorList>
            <person name="Choi I.-G."/>
            <person name="Min B."/>
            <person name="Kim J.-G."/>
            <person name="Kim S."/>
            <person name="Oh Y.-L."/>
            <person name="Kong W.-S."/>
            <person name="Park H."/>
            <person name="Jeong J."/>
            <person name="Song E.-S."/>
        </authorList>
    </citation>
    <scope>NUCLEOTIDE SEQUENCE [LARGE SCALE GENOMIC DNA]</scope>
    <source>
        <strain evidence="1">51987-8</strain>
    </source>
</reference>
<dbReference type="AlphaFoldDB" id="A0A369JZ85"/>
<comment type="caution">
    <text evidence="1">The sequence shown here is derived from an EMBL/GenBank/DDBJ whole genome shotgun (WGS) entry which is preliminary data.</text>
</comment>
<accession>A0A369JZ85</accession>
<dbReference type="Proteomes" id="UP000076154">
    <property type="component" value="Unassembled WGS sequence"/>
</dbReference>